<feature type="transmembrane region" description="Helical" evidence="1">
    <location>
        <begin position="51"/>
        <end position="71"/>
    </location>
</feature>
<feature type="transmembrane region" description="Helical" evidence="1">
    <location>
        <begin position="102"/>
        <end position="123"/>
    </location>
</feature>
<evidence type="ECO:0000256" key="1">
    <source>
        <dbReference type="SAM" id="Phobius"/>
    </source>
</evidence>
<dbReference type="Proteomes" id="UP000281915">
    <property type="component" value="Unassembled WGS sequence"/>
</dbReference>
<dbReference type="PANTHER" id="PTHR37305">
    <property type="entry name" value="INTEGRAL MEMBRANE PROTEIN-RELATED"/>
    <property type="match status" value="1"/>
</dbReference>
<keyword evidence="1" id="KW-0812">Transmembrane</keyword>
<feature type="transmembrane region" description="Helical" evidence="1">
    <location>
        <begin position="228"/>
        <end position="246"/>
    </location>
</feature>
<feature type="transmembrane region" description="Helical" evidence="1">
    <location>
        <begin position="15"/>
        <end position="39"/>
    </location>
</feature>
<dbReference type="PANTHER" id="PTHR37305:SF1">
    <property type="entry name" value="MEMBRANE PROTEIN"/>
    <property type="match status" value="1"/>
</dbReference>
<evidence type="ECO:0000313" key="2">
    <source>
        <dbReference type="EMBL" id="RNB77565.1"/>
    </source>
</evidence>
<dbReference type="EMBL" id="RHHT01000030">
    <property type="protein sequence ID" value="RNB77565.1"/>
    <property type="molecule type" value="Genomic_DNA"/>
</dbReference>
<dbReference type="Pfam" id="PF12730">
    <property type="entry name" value="ABC2_membrane_4"/>
    <property type="match status" value="1"/>
</dbReference>
<keyword evidence="1" id="KW-1133">Transmembrane helix</keyword>
<evidence type="ECO:0000313" key="3">
    <source>
        <dbReference type="Proteomes" id="UP000281915"/>
    </source>
</evidence>
<organism evidence="2 3">
    <name type="scientific">Brevibacillus panacihumi</name>
    <dbReference type="NCBI Taxonomy" id="497735"/>
    <lineage>
        <taxon>Bacteria</taxon>
        <taxon>Bacillati</taxon>
        <taxon>Bacillota</taxon>
        <taxon>Bacilli</taxon>
        <taxon>Bacillales</taxon>
        <taxon>Paenibacillaceae</taxon>
        <taxon>Brevibacillus</taxon>
    </lineage>
</organism>
<gene>
    <name evidence="2" type="ORF">EDM58_14545</name>
</gene>
<sequence>MHAIRLEFYKLRRRFLFGMTVLFVCVELIWALMAANMSFARNPDRVGWEPVIAMLTSLNGLFLPILSAIVVSRICDMEHKGNTWKLLLTCSMKRERLYAAKYICACAIMLSVCAMQGLVIAAFGTVQGITQSVPGFLLARFMLGTMVASMAILALQQWLSMVVKNQAFALCLGMLGGFAGLVGDLFPAAVRKLLVWSYYSGLSPIAQNYTGNELQFYVRNLSDSLPEVGGLMVVAMAIYLAGRFFASRQEV</sequence>
<reference evidence="2 3" key="1">
    <citation type="submission" date="2018-10" db="EMBL/GenBank/DDBJ databases">
        <title>Phylogenomics of Brevibacillus.</title>
        <authorList>
            <person name="Dunlap C."/>
        </authorList>
    </citation>
    <scope>NUCLEOTIDE SEQUENCE [LARGE SCALE GENOMIC DNA]</scope>
    <source>
        <strain evidence="2 3">JCM 15085</strain>
    </source>
</reference>
<comment type="caution">
    <text evidence="2">The sequence shown here is derived from an EMBL/GenBank/DDBJ whole genome shotgun (WGS) entry which is preliminary data.</text>
</comment>
<dbReference type="CDD" id="cd21809">
    <property type="entry name" value="ABC-2_lan_permease-like"/>
    <property type="match status" value="1"/>
</dbReference>
<feature type="transmembrane region" description="Helical" evidence="1">
    <location>
        <begin position="135"/>
        <end position="155"/>
    </location>
</feature>
<keyword evidence="1" id="KW-0472">Membrane</keyword>
<feature type="transmembrane region" description="Helical" evidence="1">
    <location>
        <begin position="167"/>
        <end position="190"/>
    </location>
</feature>
<protein>
    <submittedName>
        <fullName evidence="2">ABC transporter permease</fullName>
    </submittedName>
</protein>
<name>A0A3M8CRU9_9BACL</name>
<dbReference type="AlphaFoldDB" id="A0A3M8CRU9"/>
<accession>A0A3M8CRU9</accession>
<proteinExistence type="predicted"/>